<proteinExistence type="predicted"/>
<evidence type="ECO:0000259" key="6">
    <source>
        <dbReference type="Pfam" id="PF12256"/>
    </source>
</evidence>
<feature type="region of interest" description="Disordered" evidence="4">
    <location>
        <begin position="1"/>
        <end position="62"/>
    </location>
</feature>
<sequence length="2120" mass="239178">MWKLPEAPQPGQQAQQESPQEPPGTAASGNRGSGQDHEQVSTAPKDAPTSASGGGGHRSISAEFNVNPVTGTMSLSLPIYTSPGRSNSGPKLALNYDSGSGNGVFGVGWQLSTLSIARKTSKGIPQYDGSDVFILSSFDDLVPMRAGDRQQLVTEDVVVDGVTYCVQQYKPRVETEVTRIECWTRKDDPNDVHWRTVTAENQTTFFGEEEDSRVFDGVEKGIETRIFSWLASRTVDAAGNAIHFEYKPEDFHGGELLDPEDSICEVNRSDRSRRRMRYLKRVQYGNVYPSRDMDTWKIIKYTKAWMFEVVFDYGDHDFLNPSPEEQRPWKIRENPFSVRSAGFELRTYRLCQRILMFHRFPEQMEGREYALVSSTELNYTCDNGVTLLKSFQSTGYLPVSAKGEHGIYRETLPPVELEYTQITDAVGVEVKEVPPDTLHQISTPLGWKTEWIDLDGEGAPGSLLEVPGGSWKYQRNEMLKSSTPETFGPIRELPLRPNTSTQDGHYFEDLSRSGRMNVICLDSTGALEGFYERSDAEAQQWTPLIPFPSTPSVPIQGSATRRIDLTGNGLADLLHEELNGEIFWYPCLGKRGFAPAQKVVLPDDAPRLVSYDTLRQIYLADMTGDGLADIVEVQPGKTSYWPNLGHGRFGRRITMGRSPIFDNQDHFSHRRLHLSDVCGSGTTDMVYLPPGGGIHIYFNLAGNRYSDVMIIPNFPSLNTTSSVFTLDLLGKGVSCLCWTGPDAAGTTPSTLRYVELTGGIKPYLLRRYRNGVGGTTKVTYQPSTKYYLDDEENGHPWTTRLPFPVHCVAQVVTEDCVAQTSKRSRYAYHDGHFDGVEREFRGFGIVEHWDEEEFGGGNVYLQRPPIRTKEWYHVGAATSLMDGRCQESRLSSSHKFPAKLKPEEEFEVHRALKGQKLREELYSDDASDQAHLPYSVEELSYEIHRVQAASDEKNGVYRVSPRESVKTAHERQEADPRIERVLTLEVNEYGDVLKSLTIHHGRQNSDLSDAKGRRQQEITWGIYTEKILTDAVIELECFQRPQPALNRQFAIIGLNWLAYPDIEAITANNLAYLNEMDVIPYRMIDLYDGPTPRKSLVQEQRHYYLDRTLSEALGWREITAYSVLDRSYDLVFQEETLEKHFLLTGLISQASLDLAIDQGGYVRLEHEAGIWNPSSRKIFSQNTAENLQTARRSFYQPSVTIDPFGAVEVLELDEYQCLPRRTIDAVGNIISFDNDYWHLQPSQTIDINGNRLQVAFDAFSCIIGTARMGKKTEELGDSLQDFEPIVGDETMEAFLDDPCGTHTRKLLGGAGTRNLLYRGRFEMVQDMLKPVIPAFQATITCDAHYRDRTEDSSVGISIAYLDGSGATLQTTMLCQQAKGESPAQWRISEWVIKDSKGNPVRVCQPNYAPDHHFRFEANIDSPKVTNLLDPLDRVRGVLQPDHTWSKQRVTPWSTIDYDVGSTITVENPALDPDVGPFFKSLTRTEYLPNWLEQQDQKDDNSTAEKSLVYAGKRSITCLDSRGQPIGTNVILGNGKSLYTRQTYNMAGHVVAQYDVLDRLIQVQDFDFQGRVLVTRTMDSGQETVLPDCQGKPVFRWTHPTRRFHYLYDLKGREIEKRLTDTEQGLTDVVLQQIIYGDSQADGADRNLRGHIERVCDQSGELKNEKLDFKSNCIAQVYRLAANYKGVLNWDATVELEAEPFCSYASFDALDRVVQATDASGCHTITSYDLLGNVKTVTARLKDERSSRPLVYDKTYGPDGSLLKIIYGNGSTLDHVYDRATRRLVRKTLSRTNRLGRSHHVQDMHYSWDCMGRTVRKRDAAQQSLYFRNSRTDPEWTYNYDALGRLVSATGREQVDSSNAGAYRLLAPGPQKRPSLGLEMCQYREIYRYDDAANILSMHHVALNVPSIAGWTRRFEYKAASQLQAEVMGNRLTRTVTGSVRERYGYGPSPAGQRGCMTSMAGYSILSWNHMDKLWCSSRQSTRDKSVREQTWYVYNAAGMRIRKVTERGGVSAHKMKERIFFPGVDIYRTYSGDGKALLKERVQSHIQSTSTGAVAILERGIADSKGQSSLLVRYQPGDSIELDDAAGLISYEEYTPFGSTILCAFTHDVEAPRKYRYAGT</sequence>
<dbReference type="Proteomes" id="UP000019376">
    <property type="component" value="Unassembled WGS sequence"/>
</dbReference>
<dbReference type="PRINTS" id="PR01341">
    <property type="entry name" value="SALSPVBPROT"/>
</dbReference>
<dbReference type="GO" id="GO:0005576">
    <property type="term" value="C:extracellular region"/>
    <property type="evidence" value="ECO:0007669"/>
    <property type="project" value="UniProtKB-SubCell"/>
</dbReference>
<dbReference type="Pfam" id="PF12256">
    <property type="entry name" value="TcdB_toxin_midN"/>
    <property type="match status" value="1"/>
</dbReference>
<feature type="domain" description="Insecticide toxin TcdB middle/C-terminal" evidence="5">
    <location>
        <begin position="908"/>
        <end position="1011"/>
    </location>
</feature>
<protein>
    <submittedName>
        <fullName evidence="7">Uncharacterized protein</fullName>
    </submittedName>
</protein>
<evidence type="ECO:0000313" key="8">
    <source>
        <dbReference type="Proteomes" id="UP000019376"/>
    </source>
</evidence>
<evidence type="ECO:0000256" key="3">
    <source>
        <dbReference type="ARBA" id="ARBA00023026"/>
    </source>
</evidence>
<gene>
    <name evidence="7" type="ORF">PDE_07128</name>
</gene>
<evidence type="ECO:0000256" key="2">
    <source>
        <dbReference type="ARBA" id="ARBA00022525"/>
    </source>
</evidence>
<keyword evidence="3" id="KW-0843">Virulence</keyword>
<reference evidence="7 8" key="1">
    <citation type="journal article" date="2013" name="PLoS ONE">
        <title>Genomic and secretomic analyses reveal unique features of the lignocellulolytic enzyme system of Penicillium decumbens.</title>
        <authorList>
            <person name="Liu G."/>
            <person name="Zhang L."/>
            <person name="Wei X."/>
            <person name="Zou G."/>
            <person name="Qin Y."/>
            <person name="Ma L."/>
            <person name="Li J."/>
            <person name="Zheng H."/>
            <person name="Wang S."/>
            <person name="Wang C."/>
            <person name="Xun L."/>
            <person name="Zhao G.-P."/>
            <person name="Zhou Z."/>
            <person name="Qu Y."/>
        </authorList>
    </citation>
    <scope>NUCLEOTIDE SEQUENCE [LARGE SCALE GENOMIC DNA]</scope>
    <source>
        <strain evidence="8">114-2 / CGMCC 5302</strain>
    </source>
</reference>
<dbReference type="eggNOG" id="ENOG502QUQU">
    <property type="taxonomic scope" value="Eukaryota"/>
</dbReference>
<evidence type="ECO:0000259" key="5">
    <source>
        <dbReference type="Pfam" id="PF12255"/>
    </source>
</evidence>
<keyword evidence="8" id="KW-1185">Reference proteome</keyword>
<feature type="compositionally biased region" description="Low complexity" evidence="4">
    <location>
        <begin position="1"/>
        <end position="19"/>
    </location>
</feature>
<evidence type="ECO:0000256" key="4">
    <source>
        <dbReference type="SAM" id="MobiDB-lite"/>
    </source>
</evidence>
<organism evidence="7 8">
    <name type="scientific">Penicillium oxalicum (strain 114-2 / CGMCC 5302)</name>
    <name type="common">Penicillium decumbens</name>
    <dbReference type="NCBI Taxonomy" id="933388"/>
    <lineage>
        <taxon>Eukaryota</taxon>
        <taxon>Fungi</taxon>
        <taxon>Dikarya</taxon>
        <taxon>Ascomycota</taxon>
        <taxon>Pezizomycotina</taxon>
        <taxon>Eurotiomycetes</taxon>
        <taxon>Eurotiomycetidae</taxon>
        <taxon>Eurotiales</taxon>
        <taxon>Aspergillaceae</taxon>
        <taxon>Penicillium</taxon>
    </lineage>
</organism>
<dbReference type="InterPro" id="IPR022044">
    <property type="entry name" value="TcdB_toxin_mid/C"/>
</dbReference>
<accession>S8B094</accession>
<dbReference type="GO" id="GO:0005737">
    <property type="term" value="C:cytoplasm"/>
    <property type="evidence" value="ECO:0007669"/>
    <property type="project" value="InterPro"/>
</dbReference>
<keyword evidence="2" id="KW-0964">Secreted</keyword>
<evidence type="ECO:0000313" key="7">
    <source>
        <dbReference type="EMBL" id="EPS32168.1"/>
    </source>
</evidence>
<dbReference type="InterPro" id="IPR003284">
    <property type="entry name" value="Sal_SpvB"/>
</dbReference>
<name>S8B094_PENO1</name>
<dbReference type="OrthoDB" id="5426877at2759"/>
<dbReference type="InterPro" id="IPR022045">
    <property type="entry name" value="TcdB_toxin_mid/N"/>
</dbReference>
<dbReference type="Gene3D" id="2.180.10.10">
    <property type="entry name" value="RHS repeat-associated core"/>
    <property type="match status" value="1"/>
</dbReference>
<dbReference type="STRING" id="933388.S8B094"/>
<dbReference type="Pfam" id="PF03534">
    <property type="entry name" value="SpvB"/>
    <property type="match status" value="1"/>
</dbReference>
<dbReference type="InterPro" id="IPR028994">
    <property type="entry name" value="Integrin_alpha_N"/>
</dbReference>
<dbReference type="SUPFAM" id="SSF69318">
    <property type="entry name" value="Integrin alpha N-terminal domain"/>
    <property type="match status" value="1"/>
</dbReference>
<dbReference type="EMBL" id="KB644414">
    <property type="protein sequence ID" value="EPS32168.1"/>
    <property type="molecule type" value="Genomic_DNA"/>
</dbReference>
<feature type="domain" description="Insecticide toxin TcdB middle/N-terminal" evidence="6">
    <location>
        <begin position="723"/>
        <end position="852"/>
    </location>
</feature>
<evidence type="ECO:0000256" key="1">
    <source>
        <dbReference type="ARBA" id="ARBA00004613"/>
    </source>
</evidence>
<dbReference type="HOGENOM" id="CLU_000672_1_0_1"/>
<feature type="region of interest" description="Disordered" evidence="4">
    <location>
        <begin position="482"/>
        <end position="502"/>
    </location>
</feature>
<comment type="subcellular location">
    <subcellularLocation>
        <location evidence="1">Secreted</location>
    </subcellularLocation>
</comment>
<dbReference type="Pfam" id="PF12255">
    <property type="entry name" value="TcdB_toxin_midC"/>
    <property type="match status" value="1"/>
</dbReference>